<dbReference type="EMBL" id="CAJHJT010000001">
    <property type="protein sequence ID" value="CAD6994414.1"/>
    <property type="molecule type" value="Genomic_DNA"/>
</dbReference>
<protein>
    <submittedName>
        <fullName evidence="2">(Mediterranean fruit fly) hypothetical protein</fullName>
    </submittedName>
</protein>
<accession>A0A811U5Z7</accession>
<evidence type="ECO:0000313" key="2">
    <source>
        <dbReference type="EMBL" id="CAD6994414.1"/>
    </source>
</evidence>
<comment type="caution">
    <text evidence="2">The sequence shown here is derived from an EMBL/GenBank/DDBJ whole genome shotgun (WGS) entry which is preliminary data.</text>
</comment>
<name>A0A811U5Z7_CERCA</name>
<feature type="non-terminal residue" evidence="2">
    <location>
        <position position="82"/>
    </location>
</feature>
<sequence length="82" mass="9395">DRAGWPYKYREVGVDEGGWLALAWLCKMFRLFIMALAPINEEDNNGATKGVQASRGGTQWLEGHNKQENIENEIFKLLKQNQ</sequence>
<feature type="region of interest" description="Disordered" evidence="1">
    <location>
        <begin position="44"/>
        <end position="63"/>
    </location>
</feature>
<dbReference type="Proteomes" id="UP000606786">
    <property type="component" value="Unassembled WGS sequence"/>
</dbReference>
<evidence type="ECO:0000313" key="3">
    <source>
        <dbReference type="Proteomes" id="UP000606786"/>
    </source>
</evidence>
<organism evidence="2 3">
    <name type="scientific">Ceratitis capitata</name>
    <name type="common">Mediterranean fruit fly</name>
    <name type="synonym">Tephritis capitata</name>
    <dbReference type="NCBI Taxonomy" id="7213"/>
    <lineage>
        <taxon>Eukaryota</taxon>
        <taxon>Metazoa</taxon>
        <taxon>Ecdysozoa</taxon>
        <taxon>Arthropoda</taxon>
        <taxon>Hexapoda</taxon>
        <taxon>Insecta</taxon>
        <taxon>Pterygota</taxon>
        <taxon>Neoptera</taxon>
        <taxon>Endopterygota</taxon>
        <taxon>Diptera</taxon>
        <taxon>Brachycera</taxon>
        <taxon>Muscomorpha</taxon>
        <taxon>Tephritoidea</taxon>
        <taxon>Tephritidae</taxon>
        <taxon>Ceratitis</taxon>
        <taxon>Ceratitis</taxon>
    </lineage>
</organism>
<dbReference type="AlphaFoldDB" id="A0A811U5Z7"/>
<reference evidence="2" key="1">
    <citation type="submission" date="2020-11" db="EMBL/GenBank/DDBJ databases">
        <authorList>
            <person name="Whitehead M."/>
        </authorList>
    </citation>
    <scope>NUCLEOTIDE SEQUENCE</scope>
    <source>
        <strain evidence="2">EGII</strain>
    </source>
</reference>
<gene>
    <name evidence="2" type="ORF">CCAP1982_LOCUS3166</name>
</gene>
<proteinExistence type="predicted"/>
<evidence type="ECO:0000256" key="1">
    <source>
        <dbReference type="SAM" id="MobiDB-lite"/>
    </source>
</evidence>
<keyword evidence="3" id="KW-1185">Reference proteome</keyword>